<proteinExistence type="predicted"/>
<gene>
    <name evidence="1" type="ORF">RF55_15560</name>
</gene>
<evidence type="ECO:0000313" key="1">
    <source>
        <dbReference type="EMBL" id="KMQ85715.1"/>
    </source>
</evidence>
<comment type="caution">
    <text evidence="1">The sequence shown here is derived from an EMBL/GenBank/DDBJ whole genome shotgun (WGS) entry which is preliminary data.</text>
</comment>
<dbReference type="EMBL" id="LBMM01013300">
    <property type="protein sequence ID" value="KMQ85715.1"/>
    <property type="molecule type" value="Genomic_DNA"/>
</dbReference>
<dbReference type="AlphaFoldDB" id="A0A0J7MZ48"/>
<dbReference type="OrthoDB" id="8192078at2759"/>
<sequence length="117" mass="13507">MLVDDLVPHEDPVWELYFSMRQIVDIVMCFEIDKPSISLLKTLVAENLSIFKEVFPNERIKPKAHNFVHYSNVLEQSGPIVKLSSMQFEAKHKSKETEANATSSRRNITQTLCINEQ</sequence>
<dbReference type="Proteomes" id="UP000036403">
    <property type="component" value="Unassembled WGS sequence"/>
</dbReference>
<reference evidence="1 2" key="1">
    <citation type="submission" date="2015-04" db="EMBL/GenBank/DDBJ databases">
        <title>Lasius niger genome sequencing.</title>
        <authorList>
            <person name="Konorov E.A."/>
            <person name="Nikitin M.A."/>
            <person name="Kirill M.V."/>
            <person name="Chang P."/>
        </authorList>
    </citation>
    <scope>NUCLEOTIDE SEQUENCE [LARGE SCALE GENOMIC DNA]</scope>
    <source>
        <tissue evidence="1">Whole</tissue>
    </source>
</reference>
<protein>
    <submittedName>
        <fullName evidence="1">Uncharacterized protein</fullName>
    </submittedName>
</protein>
<keyword evidence="2" id="KW-1185">Reference proteome</keyword>
<organism evidence="1 2">
    <name type="scientific">Lasius niger</name>
    <name type="common">Black garden ant</name>
    <dbReference type="NCBI Taxonomy" id="67767"/>
    <lineage>
        <taxon>Eukaryota</taxon>
        <taxon>Metazoa</taxon>
        <taxon>Ecdysozoa</taxon>
        <taxon>Arthropoda</taxon>
        <taxon>Hexapoda</taxon>
        <taxon>Insecta</taxon>
        <taxon>Pterygota</taxon>
        <taxon>Neoptera</taxon>
        <taxon>Endopterygota</taxon>
        <taxon>Hymenoptera</taxon>
        <taxon>Apocrita</taxon>
        <taxon>Aculeata</taxon>
        <taxon>Formicoidea</taxon>
        <taxon>Formicidae</taxon>
        <taxon>Formicinae</taxon>
        <taxon>Lasius</taxon>
        <taxon>Lasius</taxon>
    </lineage>
</organism>
<evidence type="ECO:0000313" key="2">
    <source>
        <dbReference type="Proteomes" id="UP000036403"/>
    </source>
</evidence>
<dbReference type="PaxDb" id="67767-A0A0J7MZ48"/>
<accession>A0A0J7MZ48</accession>
<name>A0A0J7MZ48_LASNI</name>